<protein>
    <recommendedName>
        <fullName evidence="6">Damage-inducible protein DinB</fullName>
    </recommendedName>
</protein>
<dbReference type="GO" id="GO:0046872">
    <property type="term" value="F:metal ion binding"/>
    <property type="evidence" value="ECO:0007669"/>
    <property type="project" value="UniProtKB-KW"/>
</dbReference>
<feature type="binding site" evidence="3">
    <location>
        <position position="130"/>
    </location>
    <ligand>
        <name>a divalent metal cation</name>
        <dbReference type="ChEBI" id="CHEBI:60240"/>
    </ligand>
</feature>
<accession>A0A0M1P909</accession>
<gene>
    <name evidence="4" type="ORF">AM231_16180</name>
</gene>
<evidence type="ECO:0000313" key="5">
    <source>
        <dbReference type="Proteomes" id="UP000036932"/>
    </source>
</evidence>
<feature type="binding site" evidence="3">
    <location>
        <position position="48"/>
    </location>
    <ligand>
        <name>a divalent metal cation</name>
        <dbReference type="ChEBI" id="CHEBI:60240"/>
    </ligand>
</feature>
<comment type="similarity">
    <text evidence="1">Belongs to the DinB family.</text>
</comment>
<proteinExistence type="inferred from homology"/>
<dbReference type="Gene3D" id="1.20.120.450">
    <property type="entry name" value="dinb family like domain"/>
    <property type="match status" value="1"/>
</dbReference>
<comment type="caution">
    <text evidence="4">The sequence shown here is derived from an EMBL/GenBank/DDBJ whole genome shotgun (WGS) entry which is preliminary data.</text>
</comment>
<name>A0A0M1P909_9BACL</name>
<dbReference type="AlphaFoldDB" id="A0A0M1P909"/>
<dbReference type="EMBL" id="LIUT01000001">
    <property type="protein sequence ID" value="KOR90514.1"/>
    <property type="molecule type" value="Genomic_DNA"/>
</dbReference>
<dbReference type="RefSeq" id="WP_053492068.1">
    <property type="nucleotide sequence ID" value="NZ_LIUT01000001.1"/>
</dbReference>
<evidence type="ECO:0000256" key="2">
    <source>
        <dbReference type="ARBA" id="ARBA00022723"/>
    </source>
</evidence>
<evidence type="ECO:0000256" key="3">
    <source>
        <dbReference type="PIRSR" id="PIRSR607837-1"/>
    </source>
</evidence>
<reference evidence="5" key="1">
    <citation type="submission" date="2015-08" db="EMBL/GenBank/DDBJ databases">
        <title>Genome sequencing project for genomic taxonomy and phylogenomics of Bacillus-like bacteria.</title>
        <authorList>
            <person name="Liu B."/>
            <person name="Wang J."/>
            <person name="Zhu Y."/>
            <person name="Liu G."/>
            <person name="Chen Q."/>
            <person name="Chen Z."/>
            <person name="Lan J."/>
            <person name="Che J."/>
            <person name="Ge C."/>
            <person name="Shi H."/>
            <person name="Pan Z."/>
            <person name="Liu X."/>
        </authorList>
    </citation>
    <scope>NUCLEOTIDE SEQUENCE [LARGE SCALE GENOMIC DNA]</scope>
    <source>
        <strain evidence="5">FJAT-22460</strain>
    </source>
</reference>
<dbReference type="InterPro" id="IPR007837">
    <property type="entry name" value="DinB"/>
</dbReference>
<feature type="binding site" evidence="3">
    <location>
        <position position="126"/>
    </location>
    <ligand>
        <name>a divalent metal cation</name>
        <dbReference type="ChEBI" id="CHEBI:60240"/>
    </ligand>
</feature>
<dbReference type="Proteomes" id="UP000036932">
    <property type="component" value="Unassembled WGS sequence"/>
</dbReference>
<organism evidence="4 5">
    <name type="scientific">Paenibacillus solani</name>
    <dbReference type="NCBI Taxonomy" id="1705565"/>
    <lineage>
        <taxon>Bacteria</taxon>
        <taxon>Bacillati</taxon>
        <taxon>Bacillota</taxon>
        <taxon>Bacilli</taxon>
        <taxon>Bacillales</taxon>
        <taxon>Paenibacillaceae</taxon>
        <taxon>Paenibacillus</taxon>
    </lineage>
</organism>
<keyword evidence="2 3" id="KW-0479">Metal-binding</keyword>
<dbReference type="InterPro" id="IPR034660">
    <property type="entry name" value="DinB/YfiT-like"/>
</dbReference>
<evidence type="ECO:0008006" key="6">
    <source>
        <dbReference type="Google" id="ProtNLM"/>
    </source>
</evidence>
<dbReference type="PATRIC" id="fig|1705565.3.peg.5321"/>
<evidence type="ECO:0000313" key="4">
    <source>
        <dbReference type="EMBL" id="KOR90514.1"/>
    </source>
</evidence>
<dbReference type="Pfam" id="PF05163">
    <property type="entry name" value="DinB"/>
    <property type="match status" value="1"/>
</dbReference>
<evidence type="ECO:0000256" key="1">
    <source>
        <dbReference type="ARBA" id="ARBA00008635"/>
    </source>
</evidence>
<dbReference type="SUPFAM" id="SSF109854">
    <property type="entry name" value="DinB/YfiT-like putative metalloenzymes"/>
    <property type="match status" value="1"/>
</dbReference>
<sequence>MNISKADFTTEWLKEAHITEQVMETLTDDSLKTAMTDQHRTLGHLAWHLVMSIQYMTMLGLQFEGPSREQEIPHSAAEIRDNYRQVRHALLDAVQSQWSEEDLLATREFDGEPWTNAAFLHFTLIHQAHHRGQMTVLMRQAGLRIPEIYGPNYDSWIDKGMDPLV</sequence>
<dbReference type="OrthoDB" id="119432at2"/>
<keyword evidence="5" id="KW-1185">Reference proteome</keyword>